<dbReference type="InterPro" id="IPR008995">
    <property type="entry name" value="Mo/tungstate-bd_C_term_dom"/>
</dbReference>
<dbReference type="SMART" id="SM00382">
    <property type="entry name" value="AAA"/>
    <property type="match status" value="1"/>
</dbReference>
<dbReference type="InterPro" id="IPR003593">
    <property type="entry name" value="AAA+_ATPase"/>
</dbReference>
<feature type="domain" description="ABC transporter" evidence="4">
    <location>
        <begin position="4"/>
        <end position="234"/>
    </location>
</feature>
<dbReference type="InterPro" id="IPR003439">
    <property type="entry name" value="ABC_transporter-like_ATP-bd"/>
</dbReference>
<dbReference type="Pfam" id="PF08402">
    <property type="entry name" value="TOBE_2"/>
    <property type="match status" value="1"/>
</dbReference>
<dbReference type="RefSeq" id="WP_277862848.1">
    <property type="nucleotide sequence ID" value="NZ_JARRAG010000002.1"/>
</dbReference>
<keyword evidence="1" id="KW-0813">Transport</keyword>
<keyword evidence="2" id="KW-0547">Nucleotide-binding</keyword>
<name>A0ABT6FG47_9BACT</name>
<dbReference type="Gene3D" id="2.40.50.100">
    <property type="match status" value="1"/>
</dbReference>
<comment type="caution">
    <text evidence="5">The sequence shown here is derived from an EMBL/GenBank/DDBJ whole genome shotgun (WGS) entry which is preliminary data.</text>
</comment>
<gene>
    <name evidence="5" type="ORF">PZE19_22505</name>
</gene>
<evidence type="ECO:0000313" key="5">
    <source>
        <dbReference type="EMBL" id="MDG3006552.1"/>
    </source>
</evidence>
<proteinExistence type="predicted"/>
<organism evidence="5 6">
    <name type="scientific">Paludisphaera mucosa</name>
    <dbReference type="NCBI Taxonomy" id="3030827"/>
    <lineage>
        <taxon>Bacteria</taxon>
        <taxon>Pseudomonadati</taxon>
        <taxon>Planctomycetota</taxon>
        <taxon>Planctomycetia</taxon>
        <taxon>Isosphaerales</taxon>
        <taxon>Isosphaeraceae</taxon>
        <taxon>Paludisphaera</taxon>
    </lineage>
</organism>
<evidence type="ECO:0000256" key="1">
    <source>
        <dbReference type="ARBA" id="ARBA00022448"/>
    </source>
</evidence>
<accession>A0ABT6FG47</accession>
<evidence type="ECO:0000256" key="3">
    <source>
        <dbReference type="ARBA" id="ARBA00022840"/>
    </source>
</evidence>
<keyword evidence="3 5" id="KW-0067">ATP-binding</keyword>
<keyword evidence="6" id="KW-1185">Reference proteome</keyword>
<evidence type="ECO:0000256" key="2">
    <source>
        <dbReference type="ARBA" id="ARBA00022741"/>
    </source>
</evidence>
<dbReference type="Gene3D" id="3.40.50.300">
    <property type="entry name" value="P-loop containing nucleotide triphosphate hydrolases"/>
    <property type="match status" value="1"/>
</dbReference>
<dbReference type="SUPFAM" id="SSF50331">
    <property type="entry name" value="MOP-like"/>
    <property type="match status" value="1"/>
</dbReference>
<dbReference type="PANTHER" id="PTHR43875">
    <property type="entry name" value="MALTODEXTRIN IMPORT ATP-BINDING PROTEIN MSMX"/>
    <property type="match status" value="1"/>
</dbReference>
<sequence length="368" mass="39389">MIRVIAEGLVKRYGRVAAVDHASLQLAPGELTCLLGPPGAGKTTFARLLAGLDSVDDGEIYLGERMVQAVPARERGVGMVFRDHALWPGLSVRDNVGYPLKAQGVPARERRQRVDETLAALRVDTLADVRPDALTPGQSLRVALARALIARPDLLILDEPLAGIEPQGREEAWDEIRRARIEAGLTTLLLTSVVPEALARADRLAVMDLGRILQSGTPQELYNQPVDVFVARLLGPTNLLQGQVDGHSHDPARREVVVRTPVGRLVARTSFPSLSATTPVTISIRPESLSLGPGVPSDANRFPATIERIAFLGSTRRILLRGPGDWPVTAIALQSQSAHVREGQGVTLSIAPENVTLLPGKFAVGGGS</sequence>
<reference evidence="5 6" key="1">
    <citation type="submission" date="2023-03" db="EMBL/GenBank/DDBJ databases">
        <title>Paludisphaera mucosa sp. nov. a novel planctomycete from northern fen.</title>
        <authorList>
            <person name="Ivanova A."/>
        </authorList>
    </citation>
    <scope>NUCLEOTIDE SEQUENCE [LARGE SCALE GENOMIC DNA]</scope>
    <source>
        <strain evidence="5 6">Pla2</strain>
    </source>
</reference>
<dbReference type="SUPFAM" id="SSF52540">
    <property type="entry name" value="P-loop containing nucleoside triphosphate hydrolases"/>
    <property type="match status" value="1"/>
</dbReference>
<dbReference type="Pfam" id="PF00005">
    <property type="entry name" value="ABC_tran"/>
    <property type="match status" value="1"/>
</dbReference>
<protein>
    <submittedName>
        <fullName evidence="5">ABC transporter ATP-binding protein</fullName>
    </submittedName>
</protein>
<dbReference type="GO" id="GO:0005524">
    <property type="term" value="F:ATP binding"/>
    <property type="evidence" value="ECO:0007669"/>
    <property type="project" value="UniProtKB-KW"/>
</dbReference>
<dbReference type="PANTHER" id="PTHR43875:SF1">
    <property type="entry name" value="OSMOPROTECTIVE COMPOUNDS UPTAKE ATP-BINDING PROTEIN GGTA"/>
    <property type="match status" value="1"/>
</dbReference>
<dbReference type="Proteomes" id="UP001216907">
    <property type="component" value="Unassembled WGS sequence"/>
</dbReference>
<dbReference type="InterPro" id="IPR027417">
    <property type="entry name" value="P-loop_NTPase"/>
</dbReference>
<evidence type="ECO:0000313" key="6">
    <source>
        <dbReference type="Proteomes" id="UP001216907"/>
    </source>
</evidence>
<evidence type="ECO:0000259" key="4">
    <source>
        <dbReference type="PROSITE" id="PS50893"/>
    </source>
</evidence>
<dbReference type="PROSITE" id="PS50893">
    <property type="entry name" value="ABC_TRANSPORTER_2"/>
    <property type="match status" value="1"/>
</dbReference>
<dbReference type="InterPro" id="IPR047641">
    <property type="entry name" value="ABC_transpr_MalK/UgpC-like"/>
</dbReference>
<dbReference type="InterPro" id="IPR013611">
    <property type="entry name" value="Transp-assoc_OB_typ2"/>
</dbReference>
<dbReference type="EMBL" id="JARRAG010000002">
    <property type="protein sequence ID" value="MDG3006552.1"/>
    <property type="molecule type" value="Genomic_DNA"/>
</dbReference>